<dbReference type="SUPFAM" id="SSF51905">
    <property type="entry name" value="FAD/NAD(P)-binding domain"/>
    <property type="match status" value="1"/>
</dbReference>
<evidence type="ECO:0000256" key="5">
    <source>
        <dbReference type="ARBA" id="ARBA00022448"/>
    </source>
</evidence>
<evidence type="ECO:0000256" key="17">
    <source>
        <dbReference type="ARBA" id="ARBA00023136"/>
    </source>
</evidence>
<dbReference type="GO" id="GO:0046872">
    <property type="term" value="F:metal ion binding"/>
    <property type="evidence" value="ECO:0007669"/>
    <property type="project" value="UniProtKB-KW"/>
</dbReference>
<dbReference type="InterPro" id="IPR049398">
    <property type="entry name" value="ETF-QO/FixC_UQ-bd"/>
</dbReference>
<dbReference type="PANTHER" id="PTHR10617:SF107">
    <property type="entry name" value="ELECTRON TRANSFER FLAVOPROTEIN-UBIQUINONE OXIDOREDUCTASE, MITOCHONDRIAL"/>
    <property type="match status" value="1"/>
</dbReference>
<evidence type="ECO:0000256" key="16">
    <source>
        <dbReference type="ARBA" id="ARBA00023128"/>
    </source>
</evidence>
<evidence type="ECO:0000256" key="6">
    <source>
        <dbReference type="ARBA" id="ARBA00022630"/>
    </source>
</evidence>
<dbReference type="SUPFAM" id="SSF54373">
    <property type="entry name" value="FAD-linked reductases, C-terminal domain"/>
    <property type="match status" value="1"/>
</dbReference>
<comment type="cofactor">
    <cofactor evidence="19">
        <name>[4Fe-4S] cluster</name>
        <dbReference type="ChEBI" id="CHEBI:49883"/>
    </cofactor>
    <text evidence="19">Binds 1 [4Fe-4S] cluster.</text>
</comment>
<dbReference type="PANTHER" id="PTHR10617">
    <property type="entry name" value="ELECTRON TRANSFER FLAVOPROTEIN-UBIQUINONE OXIDOREDUCTASE"/>
    <property type="match status" value="1"/>
</dbReference>
<reference evidence="22 23" key="1">
    <citation type="submission" date="2018-11" db="EMBL/GenBank/DDBJ databases">
        <title>Genome sequence of Saitozyma podzolica DSM 27192.</title>
        <authorList>
            <person name="Aliyu H."/>
            <person name="Gorte O."/>
            <person name="Ochsenreither K."/>
        </authorList>
    </citation>
    <scope>NUCLEOTIDE SEQUENCE [LARGE SCALE GENOMIC DNA]</scope>
    <source>
        <strain evidence="22 23">DSM 27192</strain>
    </source>
</reference>
<dbReference type="GO" id="GO:0004174">
    <property type="term" value="F:electron-transferring-flavoprotein dehydrogenase activity"/>
    <property type="evidence" value="ECO:0007669"/>
    <property type="project" value="UniProtKB-UniRule"/>
</dbReference>
<comment type="similarity">
    <text evidence="4">Belongs to the ETF-QO/FixC family.</text>
</comment>
<accession>A0A427XYJ4</accession>
<sequence>MSRTIPRRLRLITSSIPASSSRSAPLLLRATAIPTTTVSAPRLARPSHRAFATVSDADANPDDNDAFDPESVERATDEVDVCIVGGGPAGLSAAIRLKQLEAERGNEIRVVVLEKGSEVGAHILSGAVIEPRALDELIPDWKELGAPLNQPATSDSMRFLTSTSSFPMPHPPQMNNKGNYIISLSRFTAWLGEQAEALGVEVYPGFAGAKVLYTEDGKGVKGVVTGDVGLDKEGKPKDSYEPGMEFHAKVTLVAEGAHGSLSKQIQNKFGLRDEADPQTYGLGIKEVWRVRDEVYEPGKVVHTIGWPMDYKTYGGSWLYHMEDNMVSIGLVVGLDYANPHLSPFKEFQRMKHHPFFAKILEGGECLAYGARALNEGGLQSIPKLHFPGGALIGCSAGFLNVPKIKGTHNAMKSGMLAAETAFSALYGPSTSASAEASESAETSQSESESDTPVDMAAYEQAVKDSWIYKELTEVRNLRPSFHNPLGLWGGLAYSGVDSLILKGRVPWTFRNKVEDYAATKKASECKPIDYPKPDGKLSFDILTSVSRTGTNHAENQPVHLRLPSEKGAKQRHTHENVTEYAGLLGQACPAAVYEYADAEGADADADGKKFVINSQNCIHCKTCSIKVPTQDITWTVPEGGGGPKYTIT</sequence>
<dbReference type="InterPro" id="IPR017896">
    <property type="entry name" value="4Fe4S_Fe-S-bd"/>
</dbReference>
<gene>
    <name evidence="22" type="ORF">EHS25_005145</name>
</gene>
<feature type="region of interest" description="Disordered" evidence="20">
    <location>
        <begin position="433"/>
        <end position="453"/>
    </location>
</feature>
<evidence type="ECO:0000256" key="10">
    <source>
        <dbReference type="ARBA" id="ARBA00022946"/>
    </source>
</evidence>
<dbReference type="AlphaFoldDB" id="A0A427XYJ4"/>
<feature type="compositionally biased region" description="Low complexity" evidence="20">
    <location>
        <begin position="433"/>
        <end position="446"/>
    </location>
</feature>
<evidence type="ECO:0000313" key="23">
    <source>
        <dbReference type="Proteomes" id="UP000279259"/>
    </source>
</evidence>
<evidence type="ECO:0000256" key="18">
    <source>
        <dbReference type="ARBA" id="ARBA00052682"/>
    </source>
</evidence>
<evidence type="ECO:0000256" key="7">
    <source>
        <dbReference type="ARBA" id="ARBA00022723"/>
    </source>
</evidence>
<keyword evidence="7 19" id="KW-0479">Metal-binding</keyword>
<dbReference type="InterPro" id="IPR007859">
    <property type="entry name" value="ETF-QO/FixX_C"/>
</dbReference>
<evidence type="ECO:0000256" key="4">
    <source>
        <dbReference type="ARBA" id="ARBA00006796"/>
    </source>
</evidence>
<dbReference type="InterPro" id="IPR002938">
    <property type="entry name" value="FAD-bd"/>
</dbReference>
<dbReference type="Pfam" id="PF05187">
    <property type="entry name" value="Fer4_ETF_QO"/>
    <property type="match status" value="1"/>
</dbReference>
<keyword evidence="16" id="KW-0496">Mitochondrion</keyword>
<comment type="cofactor">
    <cofactor evidence="1 19">
        <name>FAD</name>
        <dbReference type="ChEBI" id="CHEBI:57692"/>
    </cofactor>
</comment>
<dbReference type="EC" id="1.5.5.1" evidence="19"/>
<dbReference type="Pfam" id="PF21162">
    <property type="entry name" value="ETFQO_UQ-bd"/>
    <property type="match status" value="1"/>
</dbReference>
<dbReference type="InterPro" id="IPR036188">
    <property type="entry name" value="FAD/NAD-bd_sf"/>
</dbReference>
<dbReference type="Gene3D" id="3.30.9.90">
    <property type="match status" value="1"/>
</dbReference>
<dbReference type="Gene3D" id="3.30.70.20">
    <property type="match status" value="1"/>
</dbReference>
<dbReference type="EMBL" id="RSCD01000022">
    <property type="protein sequence ID" value="RSH83901.1"/>
    <property type="molecule type" value="Genomic_DNA"/>
</dbReference>
<dbReference type="OrthoDB" id="437331at2759"/>
<name>A0A427XYJ4_9TREE</name>
<evidence type="ECO:0000256" key="13">
    <source>
        <dbReference type="ARBA" id="ARBA00023004"/>
    </source>
</evidence>
<evidence type="ECO:0000256" key="8">
    <source>
        <dbReference type="ARBA" id="ARBA00022792"/>
    </source>
</evidence>
<comment type="subcellular location">
    <subcellularLocation>
        <location evidence="3">Mitochondrion inner membrane</location>
    </subcellularLocation>
</comment>
<keyword evidence="17" id="KW-0472">Membrane</keyword>
<evidence type="ECO:0000256" key="9">
    <source>
        <dbReference type="ARBA" id="ARBA00022827"/>
    </source>
</evidence>
<keyword evidence="6 19" id="KW-0285">Flavoprotein</keyword>
<dbReference type="InterPro" id="IPR040156">
    <property type="entry name" value="ETF-QO"/>
</dbReference>
<evidence type="ECO:0000256" key="20">
    <source>
        <dbReference type="SAM" id="MobiDB-lite"/>
    </source>
</evidence>
<keyword evidence="5 19" id="KW-0813">Transport</keyword>
<dbReference type="Gene3D" id="3.50.50.60">
    <property type="entry name" value="FAD/NAD(P)-binding domain"/>
    <property type="match status" value="1"/>
</dbReference>
<dbReference type="Proteomes" id="UP000279259">
    <property type="component" value="Unassembled WGS sequence"/>
</dbReference>
<keyword evidence="10" id="KW-0809">Transit peptide</keyword>
<dbReference type="GO" id="GO:0071949">
    <property type="term" value="F:FAD binding"/>
    <property type="evidence" value="ECO:0007669"/>
    <property type="project" value="InterPro"/>
</dbReference>
<keyword evidence="9 19" id="KW-0274">FAD</keyword>
<organism evidence="22 23">
    <name type="scientific">Saitozyma podzolica</name>
    <dbReference type="NCBI Taxonomy" id="1890683"/>
    <lineage>
        <taxon>Eukaryota</taxon>
        <taxon>Fungi</taxon>
        <taxon>Dikarya</taxon>
        <taxon>Basidiomycota</taxon>
        <taxon>Agaricomycotina</taxon>
        <taxon>Tremellomycetes</taxon>
        <taxon>Tremellales</taxon>
        <taxon>Trimorphomycetaceae</taxon>
        <taxon>Saitozyma</taxon>
    </lineage>
</organism>
<dbReference type="PROSITE" id="PS51379">
    <property type="entry name" value="4FE4S_FER_2"/>
    <property type="match status" value="1"/>
</dbReference>
<evidence type="ECO:0000256" key="3">
    <source>
        <dbReference type="ARBA" id="ARBA00004273"/>
    </source>
</evidence>
<keyword evidence="12 19" id="KW-0560">Oxidoreductase</keyword>
<keyword evidence="14 19" id="KW-0411">Iron-sulfur</keyword>
<keyword evidence="15 19" id="KW-0830">Ubiquinone</keyword>
<evidence type="ECO:0000256" key="14">
    <source>
        <dbReference type="ARBA" id="ARBA00023014"/>
    </source>
</evidence>
<evidence type="ECO:0000256" key="2">
    <source>
        <dbReference type="ARBA" id="ARBA00002819"/>
    </source>
</evidence>
<keyword evidence="13 19" id="KW-0408">Iron</keyword>
<comment type="catalytic activity">
    <reaction evidence="18 19">
        <text>a ubiquinone + reduced [electron-transfer flavoprotein] = a ubiquinol + oxidized [electron-transfer flavoprotein] + H(+)</text>
        <dbReference type="Rhea" id="RHEA:24052"/>
        <dbReference type="Rhea" id="RHEA-COMP:9565"/>
        <dbReference type="Rhea" id="RHEA-COMP:9566"/>
        <dbReference type="Rhea" id="RHEA-COMP:10685"/>
        <dbReference type="Rhea" id="RHEA-COMP:10686"/>
        <dbReference type="ChEBI" id="CHEBI:15378"/>
        <dbReference type="ChEBI" id="CHEBI:16389"/>
        <dbReference type="ChEBI" id="CHEBI:17976"/>
        <dbReference type="ChEBI" id="CHEBI:57692"/>
        <dbReference type="ChEBI" id="CHEBI:58307"/>
        <dbReference type="EC" id="1.5.5.1"/>
    </reaction>
</comment>
<evidence type="ECO:0000259" key="21">
    <source>
        <dbReference type="PROSITE" id="PS51379"/>
    </source>
</evidence>
<evidence type="ECO:0000256" key="1">
    <source>
        <dbReference type="ARBA" id="ARBA00001974"/>
    </source>
</evidence>
<evidence type="ECO:0000256" key="11">
    <source>
        <dbReference type="ARBA" id="ARBA00022982"/>
    </source>
</evidence>
<dbReference type="GO" id="GO:0051539">
    <property type="term" value="F:4 iron, 4 sulfur cluster binding"/>
    <property type="evidence" value="ECO:0007669"/>
    <property type="project" value="UniProtKB-UniRule"/>
</dbReference>
<dbReference type="STRING" id="1890683.A0A427XYJ4"/>
<comment type="function">
    <text evidence="2 19">Accepts electrons from ETF and reduces ubiquinone.</text>
</comment>
<dbReference type="SUPFAM" id="SSF54862">
    <property type="entry name" value="4Fe-4S ferredoxins"/>
    <property type="match status" value="1"/>
</dbReference>
<keyword evidence="23" id="KW-1185">Reference proteome</keyword>
<proteinExistence type="inferred from homology"/>
<dbReference type="Pfam" id="PF01494">
    <property type="entry name" value="FAD_binding_3"/>
    <property type="match status" value="1"/>
</dbReference>
<feature type="domain" description="4Fe-4S ferredoxin-type" evidence="21">
    <location>
        <begin position="608"/>
        <end position="637"/>
    </location>
</feature>
<evidence type="ECO:0000313" key="22">
    <source>
        <dbReference type="EMBL" id="RSH83901.1"/>
    </source>
</evidence>
<protein>
    <recommendedName>
        <fullName evidence="19">Electron transfer flavoprotein-ubiquinone oxidoreductase</fullName>
        <shortName evidence="19">ETF-QO</shortName>
        <ecNumber evidence="19">1.5.5.1</ecNumber>
    </recommendedName>
</protein>
<dbReference type="GO" id="GO:0005743">
    <property type="term" value="C:mitochondrial inner membrane"/>
    <property type="evidence" value="ECO:0007669"/>
    <property type="project" value="UniProtKB-SubCell"/>
</dbReference>
<evidence type="ECO:0000256" key="19">
    <source>
        <dbReference type="RuleBase" id="RU366068"/>
    </source>
</evidence>
<evidence type="ECO:0000256" key="12">
    <source>
        <dbReference type="ARBA" id="ARBA00023002"/>
    </source>
</evidence>
<keyword evidence="8" id="KW-0999">Mitochondrion inner membrane</keyword>
<dbReference type="FunFam" id="3.30.70.20:FF:000015">
    <property type="entry name" value="Electron transfer flavoprotein-ubiquinone oxidoreductase"/>
    <property type="match status" value="1"/>
</dbReference>
<comment type="caution">
    <text evidence="22">The sequence shown here is derived from an EMBL/GenBank/DDBJ whole genome shotgun (WGS) entry which is preliminary data.</text>
</comment>
<evidence type="ECO:0000256" key="15">
    <source>
        <dbReference type="ARBA" id="ARBA00023075"/>
    </source>
</evidence>
<keyword evidence="11 19" id="KW-0249">Electron transport</keyword>